<accession>A0A918S7X6</accession>
<dbReference type="Proteomes" id="UP000646579">
    <property type="component" value="Unassembled WGS sequence"/>
</dbReference>
<evidence type="ECO:0000313" key="2">
    <source>
        <dbReference type="Proteomes" id="UP000646579"/>
    </source>
</evidence>
<dbReference type="EMBL" id="BMZE01000003">
    <property type="protein sequence ID" value="GHA29457.1"/>
    <property type="molecule type" value="Genomic_DNA"/>
</dbReference>
<sequence>MIRREAAQHSARTRNSINLAAKALATVLCVTLAACVARPVGDFGRAAPSFTHDTAMPAVGQVIARNREEPVSTLNLTDIEQEMRDRTWRFLVASHAEDWFQDVTVELQRTRITAIGSKRLGVDRYYNWLHSTRFSSSEIRYAAMKRHVLADLDTLPATFAAICAVRDIDRQRALAASGLPVGAEHVREANARISENEMRIAWFANALDYRYRSYEYALDYLIVETPHAASVAVDVELQRLEHYVVVARSDQFCFNGGAGAVAGAGTAVIRSRYATPPREDFRK</sequence>
<name>A0A918S7X6_9HYPH</name>
<comment type="caution">
    <text evidence="1">The sequence shown here is derived from an EMBL/GenBank/DDBJ whole genome shotgun (WGS) entry which is preliminary data.</text>
</comment>
<proteinExistence type="predicted"/>
<dbReference type="AlphaFoldDB" id="A0A918S7X6"/>
<protein>
    <submittedName>
        <fullName evidence="1">Uncharacterized protein</fullName>
    </submittedName>
</protein>
<reference evidence="1" key="2">
    <citation type="submission" date="2020-09" db="EMBL/GenBank/DDBJ databases">
        <authorList>
            <person name="Sun Q."/>
            <person name="Kim S."/>
        </authorList>
    </citation>
    <scope>NUCLEOTIDE SEQUENCE</scope>
    <source>
        <strain evidence="1">KCTC 32437</strain>
    </source>
</reference>
<evidence type="ECO:0000313" key="1">
    <source>
        <dbReference type="EMBL" id="GHA29457.1"/>
    </source>
</evidence>
<organism evidence="1 2">
    <name type="scientific">Devosia pacifica</name>
    <dbReference type="NCBI Taxonomy" id="1335967"/>
    <lineage>
        <taxon>Bacteria</taxon>
        <taxon>Pseudomonadati</taxon>
        <taxon>Pseudomonadota</taxon>
        <taxon>Alphaproteobacteria</taxon>
        <taxon>Hyphomicrobiales</taxon>
        <taxon>Devosiaceae</taxon>
        <taxon>Devosia</taxon>
    </lineage>
</organism>
<dbReference type="PROSITE" id="PS51257">
    <property type="entry name" value="PROKAR_LIPOPROTEIN"/>
    <property type="match status" value="1"/>
</dbReference>
<keyword evidence="2" id="KW-1185">Reference proteome</keyword>
<reference evidence="1" key="1">
    <citation type="journal article" date="2014" name="Int. J. Syst. Evol. Microbiol.">
        <title>Complete genome sequence of Corynebacterium casei LMG S-19264T (=DSM 44701T), isolated from a smear-ripened cheese.</title>
        <authorList>
            <consortium name="US DOE Joint Genome Institute (JGI-PGF)"/>
            <person name="Walter F."/>
            <person name="Albersmeier A."/>
            <person name="Kalinowski J."/>
            <person name="Ruckert C."/>
        </authorList>
    </citation>
    <scope>NUCLEOTIDE SEQUENCE</scope>
    <source>
        <strain evidence="1">KCTC 32437</strain>
    </source>
</reference>
<dbReference type="RefSeq" id="WP_189426202.1">
    <property type="nucleotide sequence ID" value="NZ_BMZE01000003.1"/>
</dbReference>
<gene>
    <name evidence="1" type="ORF">GCM10007989_26310</name>
</gene>